<dbReference type="GO" id="GO:0005730">
    <property type="term" value="C:nucleolus"/>
    <property type="evidence" value="ECO:0007669"/>
    <property type="project" value="TreeGrafter"/>
</dbReference>
<evidence type="ECO:0000256" key="2">
    <source>
        <dbReference type="SAM" id="MobiDB-lite"/>
    </source>
</evidence>
<keyword evidence="3" id="KW-0812">Transmembrane</keyword>
<comment type="similarity">
    <text evidence="1">Belongs to the bystin family.</text>
</comment>
<proteinExistence type="inferred from homology"/>
<feature type="transmembrane region" description="Helical" evidence="3">
    <location>
        <begin position="143"/>
        <end position="172"/>
    </location>
</feature>
<evidence type="ECO:0000313" key="4">
    <source>
        <dbReference type="EMBL" id="ESS63663.1"/>
    </source>
</evidence>
<dbReference type="VEuPathDB" id="TriTrypDB:TCDM_08488"/>
<protein>
    <submittedName>
        <fullName evidence="4">Bystin</fullName>
    </submittedName>
</protein>
<name>V5BGU1_TRYCR</name>
<dbReference type="PANTHER" id="PTHR12821:SF0">
    <property type="entry name" value="BYSTIN"/>
    <property type="match status" value="1"/>
</dbReference>
<dbReference type="GO" id="GO:0030515">
    <property type="term" value="F:snoRNA binding"/>
    <property type="evidence" value="ECO:0007669"/>
    <property type="project" value="TreeGrafter"/>
</dbReference>
<organism evidence="4 5">
    <name type="scientific">Trypanosoma cruzi Dm28c</name>
    <dbReference type="NCBI Taxonomy" id="1416333"/>
    <lineage>
        <taxon>Eukaryota</taxon>
        <taxon>Discoba</taxon>
        <taxon>Euglenozoa</taxon>
        <taxon>Kinetoplastea</taxon>
        <taxon>Metakinetoplastina</taxon>
        <taxon>Trypanosomatida</taxon>
        <taxon>Trypanosomatidae</taxon>
        <taxon>Trypanosoma</taxon>
        <taxon>Schizotrypanum</taxon>
    </lineage>
</organism>
<accession>V5BGU1</accession>
<dbReference type="Pfam" id="PF05291">
    <property type="entry name" value="Bystin"/>
    <property type="match status" value="1"/>
</dbReference>
<dbReference type="EMBL" id="AYLP01000118">
    <property type="protein sequence ID" value="ESS63663.1"/>
    <property type="molecule type" value="Genomic_DNA"/>
</dbReference>
<dbReference type="PROSITE" id="PS51257">
    <property type="entry name" value="PROKAR_LIPOPROTEIN"/>
    <property type="match status" value="1"/>
</dbReference>
<dbReference type="GO" id="GO:0006364">
    <property type="term" value="P:rRNA processing"/>
    <property type="evidence" value="ECO:0007669"/>
    <property type="project" value="TreeGrafter"/>
</dbReference>
<evidence type="ECO:0000256" key="1">
    <source>
        <dbReference type="ARBA" id="ARBA00007114"/>
    </source>
</evidence>
<feature type="transmembrane region" description="Helical" evidence="3">
    <location>
        <begin position="16"/>
        <end position="42"/>
    </location>
</feature>
<feature type="region of interest" description="Disordered" evidence="2">
    <location>
        <begin position="363"/>
        <end position="383"/>
    </location>
</feature>
<keyword evidence="3" id="KW-1133">Transmembrane helix</keyword>
<reference evidence="4 5" key="1">
    <citation type="journal article" date="2014" name="Genome Announc.">
        <title>Trypanosoma cruzi Clone Dm28c Draft Genome Sequence.</title>
        <authorList>
            <person name="Grisard E.C."/>
            <person name="Teixeira S.M."/>
            <person name="de Almeida L.G."/>
            <person name="Stoco P.H."/>
            <person name="Gerber A.L."/>
            <person name="Talavera-Lopez C."/>
            <person name="Lima O.C."/>
            <person name="Andersson B."/>
            <person name="de Vasconcelos A.T."/>
        </authorList>
    </citation>
    <scope>NUCLEOTIDE SEQUENCE [LARGE SCALE GENOMIC DNA]</scope>
    <source>
        <strain evidence="4 5">Dm28c</strain>
    </source>
</reference>
<feature type="compositionally biased region" description="Basic and acidic residues" evidence="2">
    <location>
        <begin position="363"/>
        <end position="375"/>
    </location>
</feature>
<dbReference type="AlphaFoldDB" id="V5BGU1"/>
<gene>
    <name evidence="4" type="ORF">TCDM_08488</name>
</gene>
<keyword evidence="3" id="KW-0472">Membrane</keyword>
<evidence type="ECO:0000313" key="5">
    <source>
        <dbReference type="Proteomes" id="UP000017861"/>
    </source>
</evidence>
<comment type="caution">
    <text evidence="4">The sequence shown here is derived from an EMBL/GenBank/DDBJ whole genome shotgun (WGS) entry which is preliminary data.</text>
</comment>
<evidence type="ECO:0000256" key="3">
    <source>
        <dbReference type="SAM" id="Phobius"/>
    </source>
</evidence>
<dbReference type="PANTHER" id="PTHR12821">
    <property type="entry name" value="BYSTIN"/>
    <property type="match status" value="1"/>
</dbReference>
<dbReference type="Proteomes" id="UP000017861">
    <property type="component" value="Unassembled WGS sequence"/>
</dbReference>
<dbReference type="GO" id="GO:0030688">
    <property type="term" value="C:preribosome, small subunit precursor"/>
    <property type="evidence" value="ECO:0007669"/>
    <property type="project" value="TreeGrafter"/>
</dbReference>
<dbReference type="InterPro" id="IPR007955">
    <property type="entry name" value="Bystin"/>
</dbReference>
<dbReference type="OrthoDB" id="2192561at2759"/>
<feature type="transmembrane region" description="Helical" evidence="3">
    <location>
        <begin position="62"/>
        <end position="79"/>
    </location>
</feature>
<sequence length="647" mass="73286">MRGVPASFLFSRRDSVFFCVLVFCSCSPARLLFFFSAAIAVFFSFVPLLNEMAYRAFFSSKFYSFFSILCWLLLLFFMFRRCSVVYDRPPGTAGSEHRRGAHSQRKILGREGERPHSMAWPEGSMCLCSPLCSSPFFPSRSLYVLLSVFVCVGMLAVDALLSHVFFLFLFLLTHNGWRGEPFASLMPGREKGRRVKRQKNPLGEDLHADRFASARRHAVAVEDDGDADEKGVLLPGRTTSRILKTARQQLEAIADEEQLGSAYNAEEDDEGDHIATDPGLAELECEEACRGGVYEDYDEDEEVVIEYDDTESMATEIPSEMDVGVDMYGMDDEEVRLLQKFQPPSRVQSRNLADMIMEKIREREGARDAAGDTHDGASAGEWEDERVDPRVARVYTAIGTILKSYKSGKVPKAFKVLPNIKNWEQLLMLTKPHEWSPHATYQATRIFAANLNERMAQRFYAAVLLPMTHQHMATEKKLHPALYLAIRKALFKPVAFFKGFILPLAADEECTLKEALVVASILQRTHLPPVPTAVTIVKLAQQPFSGPRSVFLRVLIDKKMAMPYQAVDALVEYFHRFVHTQSKEDKLPVLWHQTLLSFTQRYKGDLKAEQVNLLQQVCTKHFHYLLTPEVRRELNAAPNAARAGDRG</sequence>
<dbReference type="GO" id="GO:0005737">
    <property type="term" value="C:cytoplasm"/>
    <property type="evidence" value="ECO:0007669"/>
    <property type="project" value="TreeGrafter"/>
</dbReference>